<dbReference type="PANTHER" id="PTHR10775">
    <property type="entry name" value="OS08G0208400 PROTEIN"/>
    <property type="match status" value="1"/>
</dbReference>
<protein>
    <submittedName>
        <fullName evidence="2">Uncharacterized protein</fullName>
    </submittedName>
</protein>
<dbReference type="AlphaFoldDB" id="A0AAW2K709"/>
<organism evidence="2">
    <name type="scientific">Sesamum radiatum</name>
    <name type="common">Black benniseed</name>
    <dbReference type="NCBI Taxonomy" id="300843"/>
    <lineage>
        <taxon>Eukaryota</taxon>
        <taxon>Viridiplantae</taxon>
        <taxon>Streptophyta</taxon>
        <taxon>Embryophyta</taxon>
        <taxon>Tracheophyta</taxon>
        <taxon>Spermatophyta</taxon>
        <taxon>Magnoliopsida</taxon>
        <taxon>eudicotyledons</taxon>
        <taxon>Gunneridae</taxon>
        <taxon>Pentapetalae</taxon>
        <taxon>asterids</taxon>
        <taxon>lamiids</taxon>
        <taxon>Lamiales</taxon>
        <taxon>Pedaliaceae</taxon>
        <taxon>Sesamum</taxon>
    </lineage>
</organism>
<evidence type="ECO:0000313" key="2">
    <source>
        <dbReference type="EMBL" id="KAL0301673.1"/>
    </source>
</evidence>
<sequence>MVLMQPGRVILLLLTKVSLMMDDIHLEYYKFCGDARYKPSRGARPTLKEVPYAVLRYLSLTPPLQRLYWTTVDHMTWHATHQTKEGSMCHPSDGEAWKHLDRMYPDFAEEPHNVRLGLYTNGFALHGQYDRIVHVGPLSVKSSS</sequence>
<feature type="chain" id="PRO_5043318409" evidence="1">
    <location>
        <begin position="21"/>
        <end position="144"/>
    </location>
</feature>
<gene>
    <name evidence="2" type="ORF">Sradi_6444100</name>
</gene>
<feature type="signal peptide" evidence="1">
    <location>
        <begin position="1"/>
        <end position="20"/>
    </location>
</feature>
<dbReference type="PANTHER" id="PTHR10775:SF183">
    <property type="entry name" value="TRANSPOSON, EN_SPM-LIKE, TRANSPOSASE-ASSOCIATED DOMAIN PROTEIN-RELATED"/>
    <property type="match status" value="1"/>
</dbReference>
<comment type="caution">
    <text evidence="2">The sequence shown here is derived from an EMBL/GenBank/DDBJ whole genome shotgun (WGS) entry which is preliminary data.</text>
</comment>
<proteinExistence type="predicted"/>
<evidence type="ECO:0000256" key="1">
    <source>
        <dbReference type="SAM" id="SignalP"/>
    </source>
</evidence>
<dbReference type="InterPro" id="IPR004242">
    <property type="entry name" value="Transposase_21"/>
</dbReference>
<accession>A0AAW2K709</accession>
<dbReference type="Pfam" id="PF02992">
    <property type="entry name" value="Transposase_21"/>
    <property type="match status" value="1"/>
</dbReference>
<keyword evidence="1" id="KW-0732">Signal</keyword>
<reference evidence="2" key="2">
    <citation type="journal article" date="2024" name="Plant">
        <title>Genomic evolution and insights into agronomic trait innovations of Sesamum species.</title>
        <authorList>
            <person name="Miao H."/>
            <person name="Wang L."/>
            <person name="Qu L."/>
            <person name="Liu H."/>
            <person name="Sun Y."/>
            <person name="Le M."/>
            <person name="Wang Q."/>
            <person name="Wei S."/>
            <person name="Zheng Y."/>
            <person name="Lin W."/>
            <person name="Duan Y."/>
            <person name="Cao H."/>
            <person name="Xiong S."/>
            <person name="Wang X."/>
            <person name="Wei L."/>
            <person name="Li C."/>
            <person name="Ma Q."/>
            <person name="Ju M."/>
            <person name="Zhao R."/>
            <person name="Li G."/>
            <person name="Mu C."/>
            <person name="Tian Q."/>
            <person name="Mei H."/>
            <person name="Zhang T."/>
            <person name="Gao T."/>
            <person name="Zhang H."/>
        </authorList>
    </citation>
    <scope>NUCLEOTIDE SEQUENCE</scope>
    <source>
        <strain evidence="2">G02</strain>
    </source>
</reference>
<name>A0AAW2K709_SESRA</name>
<dbReference type="EMBL" id="JACGWJ010000030">
    <property type="protein sequence ID" value="KAL0301673.1"/>
    <property type="molecule type" value="Genomic_DNA"/>
</dbReference>
<reference evidence="2" key="1">
    <citation type="submission" date="2020-06" db="EMBL/GenBank/DDBJ databases">
        <authorList>
            <person name="Li T."/>
            <person name="Hu X."/>
            <person name="Zhang T."/>
            <person name="Song X."/>
            <person name="Zhang H."/>
            <person name="Dai N."/>
            <person name="Sheng W."/>
            <person name="Hou X."/>
            <person name="Wei L."/>
        </authorList>
    </citation>
    <scope>NUCLEOTIDE SEQUENCE</scope>
    <source>
        <strain evidence="2">G02</strain>
        <tissue evidence="2">Leaf</tissue>
    </source>
</reference>